<reference evidence="2 3" key="1">
    <citation type="journal article" date="2014" name="PLoS Genet.">
        <title>Phylogenetically driven sequencing of extremely halophilic archaea reveals strategies for static and dynamic osmo-response.</title>
        <authorList>
            <person name="Becker E.A."/>
            <person name="Seitzer P.M."/>
            <person name="Tritt A."/>
            <person name="Larsen D."/>
            <person name="Krusor M."/>
            <person name="Yao A.I."/>
            <person name="Wu D."/>
            <person name="Madern D."/>
            <person name="Eisen J.A."/>
            <person name="Darling A.E."/>
            <person name="Facciotti M.T."/>
        </authorList>
    </citation>
    <scope>NUCLEOTIDE SEQUENCE [LARGE SCALE GENOMIC DNA]</scope>
    <source>
        <strain evidence="2 3">100A6</strain>
    </source>
</reference>
<dbReference type="eggNOG" id="arCOG07555">
    <property type="taxonomic scope" value="Archaea"/>
</dbReference>
<evidence type="ECO:0000313" key="3">
    <source>
        <dbReference type="Proteomes" id="UP000011566"/>
    </source>
</evidence>
<evidence type="ECO:0000259" key="1">
    <source>
        <dbReference type="Pfam" id="PF26408"/>
    </source>
</evidence>
<dbReference type="InterPro" id="IPR058419">
    <property type="entry name" value="DUF8106"/>
</dbReference>
<dbReference type="OrthoDB" id="209680at2157"/>
<organism evidence="2 3">
    <name type="scientific">Halococcus hamelinensis 100A6</name>
    <dbReference type="NCBI Taxonomy" id="1132509"/>
    <lineage>
        <taxon>Archaea</taxon>
        <taxon>Methanobacteriati</taxon>
        <taxon>Methanobacteriota</taxon>
        <taxon>Stenosarchaea group</taxon>
        <taxon>Halobacteria</taxon>
        <taxon>Halobacteriales</taxon>
        <taxon>Halococcaceae</taxon>
        <taxon>Halococcus</taxon>
    </lineage>
</organism>
<feature type="domain" description="DUF8106" evidence="1">
    <location>
        <begin position="16"/>
        <end position="58"/>
    </location>
</feature>
<protein>
    <recommendedName>
        <fullName evidence="1">DUF8106 domain-containing protein</fullName>
    </recommendedName>
</protein>
<gene>
    <name evidence="2" type="ORF">C447_03566</name>
</gene>
<keyword evidence="3" id="KW-1185">Reference proteome</keyword>
<dbReference type="Pfam" id="PF26408">
    <property type="entry name" value="DUF8106"/>
    <property type="match status" value="1"/>
</dbReference>
<dbReference type="RefSeq" id="WP_007690979.1">
    <property type="nucleotide sequence ID" value="NZ_AJRK01000018.1"/>
</dbReference>
<proteinExistence type="predicted"/>
<evidence type="ECO:0000313" key="2">
    <source>
        <dbReference type="EMBL" id="EMA40841.1"/>
    </source>
</evidence>
<dbReference type="Proteomes" id="UP000011566">
    <property type="component" value="Unassembled WGS sequence"/>
</dbReference>
<accession>M0M554</accession>
<sequence length="65" mass="7096">MTPATTHRQADGPPGRKNVLYCPECGHESPIDGDWNVDHEADTLVYTCPACSTAVTTRPERLLEA</sequence>
<dbReference type="EMBL" id="AOMB01000009">
    <property type="protein sequence ID" value="EMA40841.1"/>
    <property type="molecule type" value="Genomic_DNA"/>
</dbReference>
<dbReference type="PATRIC" id="fig|1132509.6.peg.833"/>
<comment type="caution">
    <text evidence="2">The sequence shown here is derived from an EMBL/GenBank/DDBJ whole genome shotgun (WGS) entry which is preliminary data.</text>
</comment>
<dbReference type="AlphaFoldDB" id="M0M554"/>
<name>M0M554_9EURY</name>